<evidence type="ECO:0000313" key="3">
    <source>
        <dbReference type="Proteomes" id="UP000191612"/>
    </source>
</evidence>
<name>A0A1V6R5G4_9EURO</name>
<dbReference type="AlphaFoldDB" id="A0A1V6R5G4"/>
<organism evidence="2 3">
    <name type="scientific">Penicillium solitum</name>
    <dbReference type="NCBI Taxonomy" id="60172"/>
    <lineage>
        <taxon>Eukaryota</taxon>
        <taxon>Fungi</taxon>
        <taxon>Dikarya</taxon>
        <taxon>Ascomycota</taxon>
        <taxon>Pezizomycotina</taxon>
        <taxon>Eurotiomycetes</taxon>
        <taxon>Eurotiomycetidae</taxon>
        <taxon>Eurotiales</taxon>
        <taxon>Aspergillaceae</taxon>
        <taxon>Penicillium</taxon>
    </lineage>
</organism>
<evidence type="ECO:0000256" key="1">
    <source>
        <dbReference type="SAM" id="Phobius"/>
    </source>
</evidence>
<keyword evidence="1" id="KW-1133">Transmembrane helix</keyword>
<dbReference type="Proteomes" id="UP000191612">
    <property type="component" value="Unassembled WGS sequence"/>
</dbReference>
<keyword evidence="1" id="KW-0812">Transmembrane</keyword>
<gene>
    <name evidence="2" type="ORF">PENSOL_c015G11283</name>
</gene>
<comment type="caution">
    <text evidence="2">The sequence shown here is derived from an EMBL/GenBank/DDBJ whole genome shotgun (WGS) entry which is preliminary data.</text>
</comment>
<evidence type="ECO:0000313" key="2">
    <source>
        <dbReference type="EMBL" id="OQD96710.1"/>
    </source>
</evidence>
<sequence>MADFMPGLRSMDKTHLGKCLSTTSMQQPRILRLLSLAAAVAMVQYLFNIGHLKLVLTRTLISSVDADVNVRKLLLQASGLLSLSRSLVFMHDHDTIRVEILRGGIYN</sequence>
<accession>A0A1V6R5G4</accession>
<keyword evidence="1" id="KW-0472">Membrane</keyword>
<proteinExistence type="predicted"/>
<keyword evidence="3" id="KW-1185">Reference proteome</keyword>
<feature type="transmembrane region" description="Helical" evidence="1">
    <location>
        <begin position="30"/>
        <end position="48"/>
    </location>
</feature>
<reference evidence="3" key="1">
    <citation type="journal article" date="2017" name="Nat. Microbiol.">
        <title>Global analysis of biosynthetic gene clusters reveals vast potential of secondary metabolite production in Penicillium species.</title>
        <authorList>
            <person name="Nielsen J.C."/>
            <person name="Grijseels S."/>
            <person name="Prigent S."/>
            <person name="Ji B."/>
            <person name="Dainat J."/>
            <person name="Nielsen K.F."/>
            <person name="Frisvad J.C."/>
            <person name="Workman M."/>
            <person name="Nielsen J."/>
        </authorList>
    </citation>
    <scope>NUCLEOTIDE SEQUENCE [LARGE SCALE GENOMIC DNA]</scope>
    <source>
        <strain evidence="3">IBT 29525</strain>
    </source>
</reference>
<dbReference type="EMBL" id="MDYO01000015">
    <property type="protein sequence ID" value="OQD96710.1"/>
    <property type="molecule type" value="Genomic_DNA"/>
</dbReference>
<protein>
    <submittedName>
        <fullName evidence="2">Uncharacterized protein</fullName>
    </submittedName>
</protein>